<evidence type="ECO:0008006" key="5">
    <source>
        <dbReference type="Google" id="ProtNLM"/>
    </source>
</evidence>
<accession>A0A938Y6T3</accession>
<feature type="domain" description="AttH" evidence="1">
    <location>
        <begin position="39"/>
        <end position="194"/>
    </location>
</feature>
<evidence type="ECO:0000313" key="4">
    <source>
        <dbReference type="Proteomes" id="UP000663791"/>
    </source>
</evidence>
<gene>
    <name evidence="3" type="ORF">JK386_14545</name>
</gene>
<dbReference type="Gene3D" id="2.40.370.10">
    <property type="entry name" value="AttH-like domain"/>
    <property type="match status" value="1"/>
</dbReference>
<evidence type="ECO:0000259" key="2">
    <source>
        <dbReference type="Pfam" id="PF17187"/>
    </source>
</evidence>
<sequence>MAITITEGWNGPGSKDGKLTVVEPKNNALHPSDSKWAFEHWYFDARLDTGHTVVVFLQKRRPEEPPNSKPVVEIVVYFPDGTRRQIIKHYPRMAFEASAEQCRARVAHNTCELVSTDPLPVHRVQVAEDGIEFDFTFTNELPSWMPGEGYTKYGDTDFFAWVVPAPRAKVSGTLSIDGEDIPVDGLGYADHNWGVGNMTRVIERWHWGRLYTDRFSLIYAMVGTQKRFDHHQSQPLMLAMDGEIILSTGELTLTEGPTAYNADARRSYPTWIRMETEASGDGVTDAQVTLQLNVKDVIHGHDLLDDIPVVGTKVGGALLKPIIHKVVGQPGYFRFLSDFELRVTVDGATTVETGTTLHELVALT</sequence>
<organism evidence="3 4">
    <name type="scientific">Nocardioides faecalis</name>
    <dbReference type="NCBI Taxonomy" id="2803858"/>
    <lineage>
        <taxon>Bacteria</taxon>
        <taxon>Bacillati</taxon>
        <taxon>Actinomycetota</taxon>
        <taxon>Actinomycetes</taxon>
        <taxon>Propionibacteriales</taxon>
        <taxon>Nocardioidaceae</taxon>
        <taxon>Nocardioides</taxon>
    </lineage>
</organism>
<dbReference type="AlphaFoldDB" id="A0A938Y6T3"/>
<dbReference type="InterPro" id="IPR010791">
    <property type="entry name" value="AttH_dom"/>
</dbReference>
<dbReference type="InterPro" id="IPR033394">
    <property type="entry name" value="Svf1-like_C"/>
</dbReference>
<dbReference type="Pfam" id="PF07143">
    <property type="entry name" value="CrtC"/>
    <property type="match status" value="1"/>
</dbReference>
<reference evidence="3" key="1">
    <citation type="submission" date="2021-01" db="EMBL/GenBank/DDBJ databases">
        <title>Novel species in genus Nocardioides.</title>
        <authorList>
            <person name="Zhang G."/>
        </authorList>
    </citation>
    <scope>NUCLEOTIDE SEQUENCE</scope>
    <source>
        <strain evidence="3">Zg-536</strain>
    </source>
</reference>
<proteinExistence type="predicted"/>
<dbReference type="EMBL" id="JAERTX010000014">
    <property type="protein sequence ID" value="MBM9461118.1"/>
    <property type="molecule type" value="Genomic_DNA"/>
</dbReference>
<dbReference type="InterPro" id="IPR023374">
    <property type="entry name" value="AttH-like_dom_sf"/>
</dbReference>
<dbReference type="SUPFAM" id="SSF159245">
    <property type="entry name" value="AttH-like"/>
    <property type="match status" value="1"/>
</dbReference>
<evidence type="ECO:0000313" key="3">
    <source>
        <dbReference type="EMBL" id="MBM9461118.1"/>
    </source>
</evidence>
<dbReference type="Pfam" id="PF17187">
    <property type="entry name" value="Svf1_C"/>
    <property type="match status" value="1"/>
</dbReference>
<feature type="domain" description="Svf1-like C-terminal" evidence="2">
    <location>
        <begin position="202"/>
        <end position="360"/>
    </location>
</feature>
<dbReference type="RefSeq" id="WP_205292442.1">
    <property type="nucleotide sequence ID" value="NZ_CP074406.1"/>
</dbReference>
<evidence type="ECO:0000259" key="1">
    <source>
        <dbReference type="Pfam" id="PF07143"/>
    </source>
</evidence>
<name>A0A938Y6T3_9ACTN</name>
<keyword evidence="4" id="KW-1185">Reference proteome</keyword>
<comment type="caution">
    <text evidence="3">The sequence shown here is derived from an EMBL/GenBank/DDBJ whole genome shotgun (WGS) entry which is preliminary data.</text>
</comment>
<dbReference type="Proteomes" id="UP000663791">
    <property type="component" value="Unassembled WGS sequence"/>
</dbReference>
<protein>
    <recommendedName>
        <fullName evidence="5">AttH domain-containing protein</fullName>
    </recommendedName>
</protein>